<dbReference type="PANTHER" id="PTHR10073">
    <property type="entry name" value="DNA MISMATCH REPAIR PROTEIN MLH, PMS, MUTL"/>
    <property type="match status" value="1"/>
</dbReference>
<protein>
    <recommendedName>
        <fullName evidence="4">DNA mismatch repair protein MutL</fullName>
    </recommendedName>
</protein>
<feature type="compositionally biased region" description="Basic and acidic residues" evidence="5">
    <location>
        <begin position="505"/>
        <end position="528"/>
    </location>
</feature>
<reference evidence="8 9" key="1">
    <citation type="journal article" date="2019" name="Int. J. Syst. Evol. Microbiol.">
        <title>The Global Catalogue of Microorganisms (GCM) 10K type strain sequencing project: providing services to taxonomists for standard genome sequencing and annotation.</title>
        <authorList>
            <consortium name="The Broad Institute Genomics Platform"/>
            <consortium name="The Broad Institute Genome Sequencing Center for Infectious Disease"/>
            <person name="Wu L."/>
            <person name="Ma J."/>
        </authorList>
    </citation>
    <scope>NUCLEOTIDE SEQUENCE [LARGE SCALE GENOMIC DNA]</scope>
    <source>
        <strain evidence="8 9">GX26</strain>
    </source>
</reference>
<name>A0ABD5V9J9_9EURY</name>
<evidence type="ECO:0000256" key="2">
    <source>
        <dbReference type="ARBA" id="ARBA00022763"/>
    </source>
</evidence>
<dbReference type="InterPro" id="IPR020667">
    <property type="entry name" value="DNA_mismatch_repair_MutL"/>
</dbReference>
<dbReference type="SMART" id="SM01340">
    <property type="entry name" value="DNA_mis_repair"/>
    <property type="match status" value="1"/>
</dbReference>
<dbReference type="InterPro" id="IPR037198">
    <property type="entry name" value="MutL_C_sf"/>
</dbReference>
<dbReference type="SMART" id="SM00853">
    <property type="entry name" value="MutL_C"/>
    <property type="match status" value="1"/>
</dbReference>
<feature type="compositionally biased region" description="Acidic residues" evidence="5">
    <location>
        <begin position="409"/>
        <end position="418"/>
    </location>
</feature>
<dbReference type="PANTHER" id="PTHR10073:SF12">
    <property type="entry name" value="DNA MISMATCH REPAIR PROTEIN MLH1"/>
    <property type="match status" value="1"/>
</dbReference>
<feature type="compositionally biased region" description="Low complexity" evidence="5">
    <location>
        <begin position="490"/>
        <end position="504"/>
    </location>
</feature>
<keyword evidence="8" id="KW-0378">Hydrolase</keyword>
<dbReference type="Gene3D" id="3.30.230.10">
    <property type="match status" value="1"/>
</dbReference>
<feature type="domain" description="MutL C-terminal dimerisation" evidence="6">
    <location>
        <begin position="557"/>
        <end position="711"/>
    </location>
</feature>
<keyword evidence="8" id="KW-0255">Endonuclease</keyword>
<dbReference type="FunFam" id="3.30.565.10:FF:000003">
    <property type="entry name" value="DNA mismatch repair endonuclease MutL"/>
    <property type="match status" value="1"/>
</dbReference>
<dbReference type="Gene3D" id="3.30.1370.100">
    <property type="entry name" value="MutL, C-terminal domain, regulatory subdomain"/>
    <property type="match status" value="1"/>
</dbReference>
<dbReference type="CDD" id="cd16926">
    <property type="entry name" value="HATPase_MutL-MLH-PMS-like"/>
    <property type="match status" value="1"/>
</dbReference>
<organism evidence="8 9">
    <name type="scientific">Halorubellus litoreus</name>
    <dbReference type="NCBI Taxonomy" id="755308"/>
    <lineage>
        <taxon>Archaea</taxon>
        <taxon>Methanobacteriati</taxon>
        <taxon>Methanobacteriota</taxon>
        <taxon>Stenosarchaea group</taxon>
        <taxon>Halobacteria</taxon>
        <taxon>Halobacteriales</taxon>
        <taxon>Halorubellaceae</taxon>
        <taxon>Halorubellus</taxon>
    </lineage>
</organism>
<dbReference type="InterPro" id="IPR002099">
    <property type="entry name" value="MutL/Mlh/PMS"/>
</dbReference>
<feature type="compositionally biased region" description="Basic and acidic residues" evidence="5">
    <location>
        <begin position="435"/>
        <end position="446"/>
    </location>
</feature>
<comment type="similarity">
    <text evidence="1 4">Belongs to the DNA mismatch repair MutL/HexB family.</text>
</comment>
<dbReference type="Gene3D" id="3.30.565.10">
    <property type="entry name" value="Histidine kinase-like ATPase, C-terminal domain"/>
    <property type="match status" value="1"/>
</dbReference>
<evidence type="ECO:0000313" key="9">
    <source>
        <dbReference type="Proteomes" id="UP001596395"/>
    </source>
</evidence>
<dbReference type="InterPro" id="IPR038973">
    <property type="entry name" value="MutL/Mlh/Pms-like"/>
</dbReference>
<dbReference type="NCBIfam" id="TIGR00585">
    <property type="entry name" value="mutl"/>
    <property type="match status" value="1"/>
</dbReference>
<feature type="domain" description="DNA mismatch repair protein S5" evidence="7">
    <location>
        <begin position="212"/>
        <end position="334"/>
    </location>
</feature>
<feature type="compositionally biased region" description="Low complexity" evidence="5">
    <location>
        <begin position="447"/>
        <end position="482"/>
    </location>
</feature>
<evidence type="ECO:0000259" key="7">
    <source>
        <dbReference type="SMART" id="SM01340"/>
    </source>
</evidence>
<dbReference type="InterPro" id="IPR020568">
    <property type="entry name" value="Ribosomal_Su5_D2-typ_SF"/>
</dbReference>
<dbReference type="GO" id="GO:0006298">
    <property type="term" value="P:mismatch repair"/>
    <property type="evidence" value="ECO:0007669"/>
    <property type="project" value="UniProtKB-UniRule"/>
</dbReference>
<dbReference type="Proteomes" id="UP001596395">
    <property type="component" value="Unassembled WGS sequence"/>
</dbReference>
<dbReference type="SUPFAM" id="SSF55874">
    <property type="entry name" value="ATPase domain of HSP90 chaperone/DNA topoisomerase II/histidine kinase"/>
    <property type="match status" value="1"/>
</dbReference>
<keyword evidence="8" id="KW-0540">Nuclease</keyword>
<keyword evidence="9" id="KW-1185">Reference proteome</keyword>
<dbReference type="Gene3D" id="3.30.1540.20">
    <property type="entry name" value="MutL, C-terminal domain, dimerisation subdomain"/>
    <property type="match status" value="1"/>
</dbReference>
<dbReference type="GO" id="GO:0004519">
    <property type="term" value="F:endonuclease activity"/>
    <property type="evidence" value="ECO:0007669"/>
    <property type="project" value="UniProtKB-KW"/>
</dbReference>
<dbReference type="InterPro" id="IPR042120">
    <property type="entry name" value="MutL_C_dimsub"/>
</dbReference>
<dbReference type="SUPFAM" id="SSF54211">
    <property type="entry name" value="Ribosomal protein S5 domain 2-like"/>
    <property type="match status" value="1"/>
</dbReference>
<dbReference type="EMBL" id="JBHSXN010000001">
    <property type="protein sequence ID" value="MFC6952057.1"/>
    <property type="molecule type" value="Genomic_DNA"/>
</dbReference>
<evidence type="ECO:0000256" key="5">
    <source>
        <dbReference type="SAM" id="MobiDB-lite"/>
    </source>
</evidence>
<comment type="caution">
    <text evidence="8">The sequence shown here is derived from an EMBL/GenBank/DDBJ whole genome shotgun (WGS) entry which is preliminary data.</text>
</comment>
<dbReference type="InterPro" id="IPR036890">
    <property type="entry name" value="HATPase_C_sf"/>
</dbReference>
<feature type="region of interest" description="Disordered" evidence="5">
    <location>
        <begin position="340"/>
        <end position="549"/>
    </location>
</feature>
<dbReference type="RefSeq" id="WP_336349053.1">
    <property type="nucleotide sequence ID" value="NZ_JAZAQL010000001.1"/>
</dbReference>
<dbReference type="InterPro" id="IPR014790">
    <property type="entry name" value="MutL_C"/>
</dbReference>
<dbReference type="InterPro" id="IPR014762">
    <property type="entry name" value="DNA_mismatch_repair_CS"/>
</dbReference>
<accession>A0ABD5V9J9</accession>
<dbReference type="Pfam" id="PF08676">
    <property type="entry name" value="MutL_C"/>
    <property type="match status" value="1"/>
</dbReference>
<keyword evidence="2 4" id="KW-0227">DNA damage</keyword>
<dbReference type="InterPro" id="IPR014721">
    <property type="entry name" value="Ribsml_uS5_D2-typ_fold_subgr"/>
</dbReference>
<dbReference type="InterPro" id="IPR042121">
    <property type="entry name" value="MutL_C_regsub"/>
</dbReference>
<gene>
    <name evidence="4 8" type="primary">mutL</name>
    <name evidence="8" type="ORF">ACFQGB_04205</name>
</gene>
<dbReference type="SUPFAM" id="SSF118116">
    <property type="entry name" value="DNA mismatch repair protein MutL"/>
    <property type="match status" value="1"/>
</dbReference>
<evidence type="ECO:0000259" key="6">
    <source>
        <dbReference type="SMART" id="SM00853"/>
    </source>
</evidence>
<dbReference type="HAMAP" id="MF_00149">
    <property type="entry name" value="DNA_mis_repair"/>
    <property type="match status" value="1"/>
</dbReference>
<evidence type="ECO:0000256" key="1">
    <source>
        <dbReference type="ARBA" id="ARBA00006082"/>
    </source>
</evidence>
<feature type="compositionally biased region" description="Acidic residues" evidence="5">
    <location>
        <begin position="390"/>
        <end position="400"/>
    </location>
</feature>
<dbReference type="AlphaFoldDB" id="A0ABD5V9J9"/>
<evidence type="ECO:0000256" key="3">
    <source>
        <dbReference type="ARBA" id="ARBA00023204"/>
    </source>
</evidence>
<evidence type="ECO:0000256" key="4">
    <source>
        <dbReference type="HAMAP-Rule" id="MF_00149"/>
    </source>
</evidence>
<dbReference type="InterPro" id="IPR013507">
    <property type="entry name" value="DNA_mismatch_S5_2-like"/>
</dbReference>
<dbReference type="CDD" id="cd00782">
    <property type="entry name" value="MutL_Trans"/>
    <property type="match status" value="1"/>
</dbReference>
<keyword evidence="3 4" id="KW-0234">DNA repair</keyword>
<dbReference type="Pfam" id="PF13589">
    <property type="entry name" value="HATPase_c_3"/>
    <property type="match status" value="1"/>
</dbReference>
<evidence type="ECO:0000313" key="8">
    <source>
        <dbReference type="EMBL" id="MFC6952057.1"/>
    </source>
</evidence>
<dbReference type="Pfam" id="PF01119">
    <property type="entry name" value="DNA_mis_repair"/>
    <property type="match status" value="1"/>
</dbReference>
<dbReference type="PROSITE" id="PS00058">
    <property type="entry name" value="DNA_MISMATCH_REPAIR_1"/>
    <property type="match status" value="1"/>
</dbReference>
<proteinExistence type="inferred from homology"/>
<comment type="function">
    <text evidence="4">This protein is involved in the repair of mismatches in DNA. It is required for dam-dependent methyl-directed DNA mismatch repair. May act as a 'molecular matchmaker', a protein that promotes the formation of a stable complex between two or more DNA-binding proteins in an ATP-dependent manner without itself being part of a final effector complex.</text>
</comment>
<feature type="compositionally biased region" description="Acidic residues" evidence="5">
    <location>
        <begin position="362"/>
        <end position="379"/>
    </location>
</feature>
<sequence length="764" mass="80563">MTGTDIRELDARTVERIAAGEVVERPASVVKELVENALDAGASRVAVAVEDGGTGGVTVRDDGHGMTEVDVRASVREHTTSKIRDVDDLEAGVSTLGFRGEALHTIGAVSRMTIRTRPHDAETGTELVYAGGEVESVSEVGCPAGTTIDVEDLFYNTPAREKYLKTTPTEFAHVNRVVRSYALANPDVAVSLEHDGREVFATPGRGDRLATVMAVYGREVAEAMHAVDDVDVPEGPLDDVHGLVSDPETNRSAREYVSVFVNGRAVSASAVREAVIEAYGGQLDADRYPFTALFLDVPAGDVDVNVHPRKMEVRFADEAAMKRQVRAAVEETLLDAGLVRSSAPRGRSKRPEAAVEPTTASDLDDDGDAGGVDDADVLDAESARDSVDRDDTDAGDDTDTGGDTTARDDPEDGDDSDEGERVGVAPDASTPVDDETTRDRSARDASAEAASAPSSTADATATGSTRSESSSSTAGPAGGSTRSSERVDAESSSPSESESSSPAAGEHRTSSRERIGRAEGPDGGDDGRFGGAAEQRTLTGEAATPEGEYDRLPSMRVLGQYRDTYLVAETEDGLVLVDQHAADERVNYERLRAAFEADATAQALAEPVTLELTAGEAEAFPAYREALATLGFHAERTDGATDESGSAGAREVTVTTVPAVFDETLDPGDVRDVLSGFVASDDDGAATVDALADAFVADLACYPSVTANTSLTEGSVVELLEALDDCENPFACPHGRPTVVRFDHDEVEDRFERDYPGHGGRREL</sequence>